<keyword evidence="2" id="KW-1185">Reference proteome</keyword>
<organism evidence="1 2">
    <name type="scientific">Dermacentor silvarum</name>
    <name type="common">Tick</name>
    <dbReference type="NCBI Taxonomy" id="543639"/>
    <lineage>
        <taxon>Eukaryota</taxon>
        <taxon>Metazoa</taxon>
        <taxon>Ecdysozoa</taxon>
        <taxon>Arthropoda</taxon>
        <taxon>Chelicerata</taxon>
        <taxon>Arachnida</taxon>
        <taxon>Acari</taxon>
        <taxon>Parasitiformes</taxon>
        <taxon>Ixodida</taxon>
        <taxon>Ixodoidea</taxon>
        <taxon>Ixodidae</taxon>
        <taxon>Rhipicephalinae</taxon>
        <taxon>Dermacentor</taxon>
    </lineage>
</organism>
<reference evidence="1" key="1">
    <citation type="submission" date="2020-05" db="EMBL/GenBank/DDBJ databases">
        <title>Large-scale comparative analyses of tick genomes elucidate their genetic diversity and vector capacities.</title>
        <authorList>
            <person name="Jia N."/>
            <person name="Wang J."/>
            <person name="Shi W."/>
            <person name="Du L."/>
            <person name="Sun Y."/>
            <person name="Zhan W."/>
            <person name="Jiang J."/>
            <person name="Wang Q."/>
            <person name="Zhang B."/>
            <person name="Ji P."/>
            <person name="Sakyi L.B."/>
            <person name="Cui X."/>
            <person name="Yuan T."/>
            <person name="Jiang B."/>
            <person name="Yang W."/>
            <person name="Lam T.T.-Y."/>
            <person name="Chang Q."/>
            <person name="Ding S."/>
            <person name="Wang X."/>
            <person name="Zhu J."/>
            <person name="Ruan X."/>
            <person name="Zhao L."/>
            <person name="Wei J."/>
            <person name="Que T."/>
            <person name="Du C."/>
            <person name="Cheng J."/>
            <person name="Dai P."/>
            <person name="Han X."/>
            <person name="Huang E."/>
            <person name="Gao Y."/>
            <person name="Liu J."/>
            <person name="Shao H."/>
            <person name="Ye R."/>
            <person name="Li L."/>
            <person name="Wei W."/>
            <person name="Wang X."/>
            <person name="Wang C."/>
            <person name="Yang T."/>
            <person name="Huo Q."/>
            <person name="Li W."/>
            <person name="Guo W."/>
            <person name="Chen H."/>
            <person name="Zhou L."/>
            <person name="Ni X."/>
            <person name="Tian J."/>
            <person name="Zhou Y."/>
            <person name="Sheng Y."/>
            <person name="Liu T."/>
            <person name="Pan Y."/>
            <person name="Xia L."/>
            <person name="Li J."/>
            <person name="Zhao F."/>
            <person name="Cao W."/>
        </authorList>
    </citation>
    <scope>NUCLEOTIDE SEQUENCE</scope>
    <source>
        <strain evidence="1">Dsil-2018</strain>
    </source>
</reference>
<evidence type="ECO:0000313" key="2">
    <source>
        <dbReference type="Proteomes" id="UP000821865"/>
    </source>
</evidence>
<evidence type="ECO:0000313" key="1">
    <source>
        <dbReference type="EMBL" id="KAH7970330.1"/>
    </source>
</evidence>
<name>A0ACB8DI47_DERSI</name>
<sequence length="196" mass="22765">MSIEESFDAVLELLSFQFDDNQPEISDFVNNLYMLVEKLVPKKNCLEVVSPPSAGKNFFFDAVLSFYINRGTIRNFNRYSNFPLQDTVGRRILVWNEPNCESSAFDTVKKIFGGDVDSVAVKYSPDQTISRTPVIVLSNNEVFPDDDAFNHRMFRYKWKSCPLLKRHDKKVHPMSLVMLYDKYVLDADYITARQHQ</sequence>
<protein>
    <submittedName>
        <fullName evidence="1">Uncharacterized protein</fullName>
    </submittedName>
</protein>
<comment type="caution">
    <text evidence="1">The sequence shown here is derived from an EMBL/GenBank/DDBJ whole genome shotgun (WGS) entry which is preliminary data.</text>
</comment>
<gene>
    <name evidence="1" type="ORF">HPB49_004040</name>
</gene>
<accession>A0ACB8DI47</accession>
<dbReference type="Proteomes" id="UP000821865">
    <property type="component" value="Chromosome 11"/>
</dbReference>
<proteinExistence type="predicted"/>
<dbReference type="EMBL" id="CM023480">
    <property type="protein sequence ID" value="KAH7970330.1"/>
    <property type="molecule type" value="Genomic_DNA"/>
</dbReference>